<evidence type="ECO:0000256" key="3">
    <source>
        <dbReference type="ARBA" id="ARBA00023136"/>
    </source>
</evidence>
<name>A0AAJ1WH98_9BACI</name>
<protein>
    <submittedName>
        <fullName evidence="10">Methyl-accepting chemotaxis protein</fullName>
    </submittedName>
</protein>
<keyword evidence="2" id="KW-1003">Cell membrane</keyword>
<dbReference type="CDD" id="cd11386">
    <property type="entry name" value="MCP_signal"/>
    <property type="match status" value="1"/>
</dbReference>
<dbReference type="CDD" id="cd06225">
    <property type="entry name" value="HAMP"/>
    <property type="match status" value="1"/>
</dbReference>
<dbReference type="Gene3D" id="1.10.287.950">
    <property type="entry name" value="Methyl-accepting chemotaxis protein"/>
    <property type="match status" value="1"/>
</dbReference>
<dbReference type="Proteomes" id="UP001237207">
    <property type="component" value="Unassembled WGS sequence"/>
</dbReference>
<feature type="domain" description="Methyl-accepting transducer" evidence="8">
    <location>
        <begin position="284"/>
        <end position="520"/>
    </location>
</feature>
<dbReference type="InterPro" id="IPR004089">
    <property type="entry name" value="MCPsignal_dom"/>
</dbReference>
<keyword evidence="7" id="KW-0812">Transmembrane</keyword>
<comment type="similarity">
    <text evidence="5">Belongs to the methyl-accepting chemotaxis (MCP) protein family.</text>
</comment>
<dbReference type="GO" id="GO:0007165">
    <property type="term" value="P:signal transduction"/>
    <property type="evidence" value="ECO:0007669"/>
    <property type="project" value="UniProtKB-KW"/>
</dbReference>
<evidence type="ECO:0000259" key="9">
    <source>
        <dbReference type="PROSITE" id="PS50885"/>
    </source>
</evidence>
<evidence type="ECO:0000256" key="5">
    <source>
        <dbReference type="ARBA" id="ARBA00029447"/>
    </source>
</evidence>
<organism evidence="10 11">
    <name type="scientific">Oikeobacillus pervagus</name>
    <dbReference type="NCBI Taxonomy" id="1325931"/>
    <lineage>
        <taxon>Bacteria</taxon>
        <taxon>Bacillati</taxon>
        <taxon>Bacillota</taxon>
        <taxon>Bacilli</taxon>
        <taxon>Bacillales</taxon>
        <taxon>Bacillaceae</taxon>
        <taxon>Oikeobacillus</taxon>
    </lineage>
</organism>
<dbReference type="Pfam" id="PF00672">
    <property type="entry name" value="HAMP"/>
    <property type="match status" value="1"/>
</dbReference>
<evidence type="ECO:0000256" key="2">
    <source>
        <dbReference type="ARBA" id="ARBA00022475"/>
    </source>
</evidence>
<evidence type="ECO:0000256" key="1">
    <source>
        <dbReference type="ARBA" id="ARBA00004236"/>
    </source>
</evidence>
<dbReference type="InterPro" id="IPR003660">
    <property type="entry name" value="HAMP_dom"/>
</dbReference>
<dbReference type="PANTHER" id="PTHR32089">
    <property type="entry name" value="METHYL-ACCEPTING CHEMOTAXIS PROTEIN MCPB"/>
    <property type="match status" value="1"/>
</dbReference>
<reference evidence="10" key="1">
    <citation type="submission" date="2023-07" db="EMBL/GenBank/DDBJ databases">
        <title>Genomic Encyclopedia of Type Strains, Phase IV (KMG-IV): sequencing the most valuable type-strain genomes for metagenomic binning, comparative biology and taxonomic classification.</title>
        <authorList>
            <person name="Goeker M."/>
        </authorList>
    </citation>
    <scope>NUCLEOTIDE SEQUENCE</scope>
    <source>
        <strain evidence="10">DSM 23947</strain>
    </source>
</reference>
<dbReference type="PROSITE" id="PS50111">
    <property type="entry name" value="CHEMOTAXIS_TRANSDUC_2"/>
    <property type="match status" value="1"/>
</dbReference>
<dbReference type="PANTHER" id="PTHR32089:SF112">
    <property type="entry name" value="LYSOZYME-LIKE PROTEIN-RELATED"/>
    <property type="match status" value="1"/>
</dbReference>
<dbReference type="InterPro" id="IPR024478">
    <property type="entry name" value="HlyB_4HB_MCP"/>
</dbReference>
<keyword evidence="11" id="KW-1185">Reference proteome</keyword>
<evidence type="ECO:0000256" key="6">
    <source>
        <dbReference type="PROSITE-ProRule" id="PRU00284"/>
    </source>
</evidence>
<evidence type="ECO:0000259" key="8">
    <source>
        <dbReference type="PROSITE" id="PS50111"/>
    </source>
</evidence>
<accession>A0AAJ1WH98</accession>
<evidence type="ECO:0000313" key="10">
    <source>
        <dbReference type="EMBL" id="MDQ0215987.1"/>
    </source>
</evidence>
<comment type="subcellular location">
    <subcellularLocation>
        <location evidence="1">Cell membrane</location>
    </subcellularLocation>
</comment>
<feature type="transmembrane region" description="Helical" evidence="7">
    <location>
        <begin position="12"/>
        <end position="31"/>
    </location>
</feature>
<dbReference type="SUPFAM" id="SSF58104">
    <property type="entry name" value="Methyl-accepting chemotaxis protein (MCP) signaling domain"/>
    <property type="match status" value="1"/>
</dbReference>
<dbReference type="AlphaFoldDB" id="A0AAJ1WH98"/>
<dbReference type="EMBL" id="JAUSUC010000032">
    <property type="protein sequence ID" value="MDQ0215987.1"/>
    <property type="molecule type" value="Genomic_DNA"/>
</dbReference>
<gene>
    <name evidence="10" type="ORF">J2S13_002409</name>
</gene>
<proteinExistence type="inferred from homology"/>
<comment type="caution">
    <text evidence="10">The sequence shown here is derived from an EMBL/GenBank/DDBJ whole genome shotgun (WGS) entry which is preliminary data.</text>
</comment>
<dbReference type="GO" id="GO:0005886">
    <property type="term" value="C:plasma membrane"/>
    <property type="evidence" value="ECO:0007669"/>
    <property type="project" value="UniProtKB-SubCell"/>
</dbReference>
<sequence length="570" mass="63147">MRKFYDLKIVKKLTLLVLILLMAMGIVWFLGDRNVNRANESLNEMYNENLIPIGDVITVQSNLHTIEGGVFELILQTDPEKKEEILSTRIKKMSEENNQLLKELSTTHLDREEKQIYDRFMENLQRFREERNRVIELALKNKQEEAYTAYEKIKPRMEILASDIQKFSDLNEQYAIDAERQAQKRAIVSNRVMMISLGIALLFSAILSYFIITSITKPLKELNSLTLKVSEGDLTEISNIHTKDEVGQLAGAINQMITDLRRIMGNISGTTQELTAASEELSASADQSSTATTQIATAIQEVANGMENQMVSTSETAKATEENSKGIQRMAEAAHAVVQASNETVKQAEKGNEVIQQAVHQMGTIDTTVQQSIKTIQLLEQSSKEINNIVTMILNIADQTNLLALNASIEAARAGEHGKGFAVVAEEIRKLAEQTSQSSNKVSQLVQGIQTSSATSVEAMNQINVEVTKGLKAVKLSGDYFQQIVEATEKGEAQIQEISATTEQMFASSEEVSASVDSIEEISRQTNDHTQSIAASSEEQLATMQEISAAAESLTKMAEELQKVTSIFKV</sequence>
<feature type="domain" description="HAMP" evidence="9">
    <location>
        <begin position="213"/>
        <end position="265"/>
    </location>
</feature>
<dbReference type="PROSITE" id="PS50885">
    <property type="entry name" value="HAMP"/>
    <property type="match status" value="1"/>
</dbReference>
<dbReference type="Gene3D" id="6.10.340.10">
    <property type="match status" value="1"/>
</dbReference>
<evidence type="ECO:0000256" key="4">
    <source>
        <dbReference type="ARBA" id="ARBA00023224"/>
    </source>
</evidence>
<evidence type="ECO:0000256" key="7">
    <source>
        <dbReference type="SAM" id="Phobius"/>
    </source>
</evidence>
<evidence type="ECO:0000313" key="11">
    <source>
        <dbReference type="Proteomes" id="UP001237207"/>
    </source>
</evidence>
<dbReference type="CDD" id="cd19411">
    <property type="entry name" value="MCP2201-like_sensor"/>
    <property type="match status" value="1"/>
</dbReference>
<keyword evidence="3 7" id="KW-0472">Membrane</keyword>
<dbReference type="SMART" id="SM00304">
    <property type="entry name" value="HAMP"/>
    <property type="match status" value="1"/>
</dbReference>
<dbReference type="Pfam" id="PF00015">
    <property type="entry name" value="MCPsignal"/>
    <property type="match status" value="1"/>
</dbReference>
<dbReference type="SMART" id="SM00283">
    <property type="entry name" value="MA"/>
    <property type="match status" value="1"/>
</dbReference>
<dbReference type="Pfam" id="PF12729">
    <property type="entry name" value="4HB_MCP_1"/>
    <property type="match status" value="1"/>
</dbReference>
<dbReference type="RefSeq" id="WP_307257985.1">
    <property type="nucleotide sequence ID" value="NZ_JAUSUC010000032.1"/>
</dbReference>
<keyword evidence="4 6" id="KW-0807">Transducer</keyword>
<keyword evidence="7" id="KW-1133">Transmembrane helix</keyword>
<dbReference type="InterPro" id="IPR047347">
    <property type="entry name" value="YvaQ-like_sensor"/>
</dbReference>
<feature type="transmembrane region" description="Helical" evidence="7">
    <location>
        <begin position="192"/>
        <end position="212"/>
    </location>
</feature>